<dbReference type="KEGG" id="cbei:LF65_00701"/>
<feature type="binding site" evidence="13">
    <location>
        <position position="265"/>
    </location>
    <ligand>
        <name>pyridoxal 5'-phosphate</name>
        <dbReference type="ChEBI" id="CHEBI:597326"/>
    </ligand>
</feature>
<dbReference type="AlphaFoldDB" id="A0A0B5QH95"/>
<evidence type="ECO:0000256" key="7">
    <source>
        <dbReference type="ARBA" id="ARBA00022679"/>
    </source>
</evidence>
<evidence type="ECO:0000313" key="17">
    <source>
        <dbReference type="Proteomes" id="UP000031866"/>
    </source>
</evidence>
<dbReference type="FunFam" id="3.40.50.1100:FF:000118">
    <property type="entry name" value="Related to CYS4-cystathionine beta-synthase"/>
    <property type="match status" value="1"/>
</dbReference>
<dbReference type="InterPro" id="IPR036052">
    <property type="entry name" value="TrpB-like_PALP_sf"/>
</dbReference>
<dbReference type="EMBL" id="CP010086">
    <property type="protein sequence ID" value="AJG97332.1"/>
    <property type="molecule type" value="Genomic_DNA"/>
</dbReference>
<dbReference type="NCBIfam" id="TIGR01136">
    <property type="entry name" value="cysKM"/>
    <property type="match status" value="1"/>
</dbReference>
<keyword evidence="9" id="KW-0198">Cysteine biosynthesis</keyword>
<dbReference type="InterPro" id="IPR001926">
    <property type="entry name" value="TrpB-like_PALP"/>
</dbReference>
<evidence type="ECO:0000256" key="4">
    <source>
        <dbReference type="ARBA" id="ARBA00012681"/>
    </source>
</evidence>
<dbReference type="EC" id="2.5.1.47" evidence="4"/>
<dbReference type="InterPro" id="IPR005856">
    <property type="entry name" value="Cys_synth"/>
</dbReference>
<evidence type="ECO:0000256" key="12">
    <source>
        <dbReference type="ARBA" id="ARBA00047931"/>
    </source>
</evidence>
<comment type="catalytic activity">
    <reaction evidence="12">
        <text>O-acetyl-L-serine + hydrogen sulfide = L-cysteine + acetate</text>
        <dbReference type="Rhea" id="RHEA:14829"/>
        <dbReference type="ChEBI" id="CHEBI:29919"/>
        <dbReference type="ChEBI" id="CHEBI:30089"/>
        <dbReference type="ChEBI" id="CHEBI:35235"/>
        <dbReference type="ChEBI" id="CHEBI:58340"/>
        <dbReference type="EC" id="2.5.1.47"/>
    </reaction>
</comment>
<dbReference type="Pfam" id="PF00291">
    <property type="entry name" value="PALP"/>
    <property type="match status" value="1"/>
</dbReference>
<dbReference type="SUPFAM" id="SSF53686">
    <property type="entry name" value="Tryptophan synthase beta subunit-like PLP-dependent enzymes"/>
    <property type="match status" value="1"/>
</dbReference>
<keyword evidence="6" id="KW-0028">Amino-acid biosynthesis</keyword>
<dbReference type="InterPro" id="IPR050214">
    <property type="entry name" value="Cys_Synth/Cystath_Beta-Synth"/>
</dbReference>
<comment type="similarity">
    <text evidence="3">Belongs to the cysteine synthase/cystathionine beta-synthase family.</text>
</comment>
<evidence type="ECO:0000256" key="14">
    <source>
        <dbReference type="PIRSR" id="PIRSR605856-51"/>
    </source>
</evidence>
<organism evidence="16 17">
    <name type="scientific">Clostridium beijerinckii</name>
    <name type="common">Clostridium MP</name>
    <dbReference type="NCBI Taxonomy" id="1520"/>
    <lineage>
        <taxon>Bacteria</taxon>
        <taxon>Bacillati</taxon>
        <taxon>Bacillota</taxon>
        <taxon>Clostridia</taxon>
        <taxon>Eubacteriales</taxon>
        <taxon>Clostridiaceae</taxon>
        <taxon>Clostridium</taxon>
    </lineage>
</organism>
<evidence type="ECO:0000256" key="5">
    <source>
        <dbReference type="ARBA" id="ARBA00019371"/>
    </source>
</evidence>
<feature type="domain" description="Tryptophan synthase beta chain-like PALP" evidence="15">
    <location>
        <begin position="8"/>
        <end position="291"/>
    </location>
</feature>
<evidence type="ECO:0000256" key="9">
    <source>
        <dbReference type="ARBA" id="ARBA00023192"/>
    </source>
</evidence>
<keyword evidence="8 13" id="KW-0663">Pyridoxal phosphate</keyword>
<evidence type="ECO:0000256" key="8">
    <source>
        <dbReference type="ARBA" id="ARBA00022898"/>
    </source>
</evidence>
<dbReference type="Proteomes" id="UP000031866">
    <property type="component" value="Chromosome"/>
</dbReference>
<evidence type="ECO:0000256" key="1">
    <source>
        <dbReference type="ARBA" id="ARBA00001933"/>
    </source>
</evidence>
<name>A0A0B5QH95_CLOBE</name>
<dbReference type="OrthoDB" id="9808024at2"/>
<evidence type="ECO:0000256" key="11">
    <source>
        <dbReference type="ARBA" id="ARBA00033075"/>
    </source>
</evidence>
<dbReference type="Gene3D" id="3.40.50.1100">
    <property type="match status" value="2"/>
</dbReference>
<dbReference type="PANTHER" id="PTHR10314">
    <property type="entry name" value="CYSTATHIONINE BETA-SYNTHASE"/>
    <property type="match status" value="1"/>
</dbReference>
<comment type="pathway">
    <text evidence="2">Amino-acid biosynthesis; L-cysteine biosynthesis; L-cysteine from L-serine: step 2/2.</text>
</comment>
<dbReference type="RefSeq" id="WP_041894106.1">
    <property type="nucleotide sequence ID" value="NZ_CP010086.2"/>
</dbReference>
<dbReference type="GO" id="GO:0004124">
    <property type="term" value="F:cysteine synthase activity"/>
    <property type="evidence" value="ECO:0007669"/>
    <property type="project" value="UniProtKB-EC"/>
</dbReference>
<keyword evidence="7" id="KW-0808">Transferase</keyword>
<dbReference type="PROSITE" id="PS00901">
    <property type="entry name" value="CYS_SYNTHASE"/>
    <property type="match status" value="1"/>
</dbReference>
<evidence type="ECO:0000256" key="10">
    <source>
        <dbReference type="ARBA" id="ARBA00030296"/>
    </source>
</evidence>
<feature type="modified residue" description="N6-(pyridoxal phosphate)lysine" evidence="14">
    <location>
        <position position="44"/>
    </location>
</feature>
<evidence type="ECO:0000313" key="16">
    <source>
        <dbReference type="EMBL" id="AJG97332.1"/>
    </source>
</evidence>
<feature type="binding site" evidence="13">
    <location>
        <begin position="178"/>
        <end position="182"/>
    </location>
    <ligand>
        <name>pyridoxal 5'-phosphate</name>
        <dbReference type="ChEBI" id="CHEBI:597326"/>
    </ligand>
</feature>
<evidence type="ECO:0000256" key="2">
    <source>
        <dbReference type="ARBA" id="ARBA00004962"/>
    </source>
</evidence>
<evidence type="ECO:0000256" key="13">
    <source>
        <dbReference type="PIRSR" id="PIRSR605856-50"/>
    </source>
</evidence>
<protein>
    <recommendedName>
        <fullName evidence="5">Cysteine synthase</fullName>
        <ecNumber evidence="4">2.5.1.47</ecNumber>
    </recommendedName>
    <alternativeName>
        <fullName evidence="10">O-acetylserine (thiol)-lyase</fullName>
    </alternativeName>
    <alternativeName>
        <fullName evidence="11">O-acetylserine sulfhydrylase</fullName>
    </alternativeName>
</protein>
<feature type="binding site" evidence="13">
    <location>
        <position position="74"/>
    </location>
    <ligand>
        <name>pyridoxal 5'-phosphate</name>
        <dbReference type="ChEBI" id="CHEBI:597326"/>
    </ligand>
</feature>
<dbReference type="GO" id="GO:0006535">
    <property type="term" value="P:cysteine biosynthetic process from serine"/>
    <property type="evidence" value="ECO:0007669"/>
    <property type="project" value="InterPro"/>
</dbReference>
<evidence type="ECO:0000259" key="15">
    <source>
        <dbReference type="Pfam" id="PF00291"/>
    </source>
</evidence>
<proteinExistence type="inferred from homology"/>
<dbReference type="InterPro" id="IPR001216">
    <property type="entry name" value="P-phosphate_BS"/>
</dbReference>
<dbReference type="CDD" id="cd01561">
    <property type="entry name" value="CBS_like"/>
    <property type="match status" value="1"/>
</dbReference>
<accession>A0A0B5QH95</accession>
<gene>
    <name evidence="16" type="ORF">LF65_00701</name>
</gene>
<reference evidence="17" key="1">
    <citation type="submission" date="2014-12" db="EMBL/GenBank/DDBJ databases">
        <title>Genome sequence of Clostridium beijerinckii strain 59B.</title>
        <authorList>
            <person name="Little G.T."/>
            <person name="Minton N.P."/>
        </authorList>
    </citation>
    <scope>NUCLEOTIDE SEQUENCE [LARGE SCALE GENOMIC DNA]</scope>
    <source>
        <strain evidence="17">59B</strain>
    </source>
</reference>
<dbReference type="STRING" id="1520.LF65_00701"/>
<evidence type="ECO:0000256" key="3">
    <source>
        <dbReference type="ARBA" id="ARBA00007103"/>
    </source>
</evidence>
<evidence type="ECO:0000256" key="6">
    <source>
        <dbReference type="ARBA" id="ARBA00022605"/>
    </source>
</evidence>
<dbReference type="FunFam" id="3.40.50.1100:FF:000003">
    <property type="entry name" value="Cystathionine beta-synthase"/>
    <property type="match status" value="1"/>
</dbReference>
<comment type="cofactor">
    <cofactor evidence="1 13">
        <name>pyridoxal 5'-phosphate</name>
        <dbReference type="ChEBI" id="CHEBI:597326"/>
    </cofactor>
</comment>
<sequence>MNYVSDVKELIGNTPLIKLTHINVKKNVNIFAKLECFNPGGSIKDRIGVTMIEGAERNGSLKRGYTIVDATAGNTGLGIALAAINRGYNIIFVVPTKFSIEKQKLMKALGAKIINTPDEEGMLGAINKASELLKEIPNSISLGQFENKDNPLAHYETTGPEIYKALDGNINYFVAGAGSGGTFTGIIKYLKEKDKDIKGVLADPEGSTMVGGEHKSYKIEGIGNDFVPKTMDISLVDKVIKVNDDEAFKNVKLLVKKEGLIVGSSSGAILAAALKLSEEIDSGNIVVVFPDRGDRYLSTTLFDD</sequence>